<keyword evidence="2" id="KW-1185">Reference proteome</keyword>
<accession>A0ABD0NKB8</accession>
<gene>
    <name evidence="1" type="ORF">M9458_041216</name>
</gene>
<organism evidence="1 2">
    <name type="scientific">Cirrhinus mrigala</name>
    <name type="common">Mrigala</name>
    <dbReference type="NCBI Taxonomy" id="683832"/>
    <lineage>
        <taxon>Eukaryota</taxon>
        <taxon>Metazoa</taxon>
        <taxon>Chordata</taxon>
        <taxon>Craniata</taxon>
        <taxon>Vertebrata</taxon>
        <taxon>Euteleostomi</taxon>
        <taxon>Actinopterygii</taxon>
        <taxon>Neopterygii</taxon>
        <taxon>Teleostei</taxon>
        <taxon>Ostariophysi</taxon>
        <taxon>Cypriniformes</taxon>
        <taxon>Cyprinidae</taxon>
        <taxon>Labeoninae</taxon>
        <taxon>Labeonini</taxon>
        <taxon>Cirrhinus</taxon>
    </lineage>
</organism>
<dbReference type="Proteomes" id="UP001529510">
    <property type="component" value="Unassembled WGS sequence"/>
</dbReference>
<sequence length="123" mass="12648">MFCQGKTFWALHMGSAKYQQRNCLAGVVLEDFEASACVVADKETSADVIAGGSGDSAGVISEGFEVSAGVVDKETSAGAVAEDNGDGASVILEGFEASAGVVADEEPVQVLLQEVVERVQVSF</sequence>
<evidence type="ECO:0000313" key="1">
    <source>
        <dbReference type="EMBL" id="KAL0161820.1"/>
    </source>
</evidence>
<comment type="caution">
    <text evidence="1">The sequence shown here is derived from an EMBL/GenBank/DDBJ whole genome shotgun (WGS) entry which is preliminary data.</text>
</comment>
<proteinExistence type="predicted"/>
<dbReference type="AlphaFoldDB" id="A0ABD0NKB8"/>
<dbReference type="EMBL" id="JAMKFB020000021">
    <property type="protein sequence ID" value="KAL0161820.1"/>
    <property type="molecule type" value="Genomic_DNA"/>
</dbReference>
<name>A0ABD0NKB8_CIRMR</name>
<protein>
    <submittedName>
        <fullName evidence="1">Uncharacterized protein</fullName>
    </submittedName>
</protein>
<evidence type="ECO:0000313" key="2">
    <source>
        <dbReference type="Proteomes" id="UP001529510"/>
    </source>
</evidence>
<reference evidence="1 2" key="1">
    <citation type="submission" date="2024-05" db="EMBL/GenBank/DDBJ databases">
        <title>Genome sequencing and assembly of Indian major carp, Cirrhinus mrigala (Hamilton, 1822).</title>
        <authorList>
            <person name="Mohindra V."/>
            <person name="Chowdhury L.M."/>
            <person name="Lal K."/>
            <person name="Jena J.K."/>
        </authorList>
    </citation>
    <scope>NUCLEOTIDE SEQUENCE [LARGE SCALE GENOMIC DNA]</scope>
    <source>
        <strain evidence="1">CM1030</strain>
        <tissue evidence="1">Blood</tissue>
    </source>
</reference>